<name>A0A1A8X2X9_PLAOA</name>
<organism evidence="1 2">
    <name type="scientific">Plasmodium ovale curtisi</name>
    <dbReference type="NCBI Taxonomy" id="864141"/>
    <lineage>
        <taxon>Eukaryota</taxon>
        <taxon>Sar</taxon>
        <taxon>Alveolata</taxon>
        <taxon>Apicomplexa</taxon>
        <taxon>Aconoidasida</taxon>
        <taxon>Haemosporida</taxon>
        <taxon>Plasmodiidae</taxon>
        <taxon>Plasmodium</taxon>
        <taxon>Plasmodium (Plasmodium)</taxon>
    </lineage>
</organism>
<evidence type="ECO:0000313" key="1">
    <source>
        <dbReference type="EMBL" id="SBS99587.1"/>
    </source>
</evidence>
<sequence length="512" mass="60978">MTTAQPDYDVFEIAQEFFQNEDLINDDIALNAHFCYTMENDALNYNIQFRKLCNKFVKYFEKLRIQHLSDSTKYRKYREYLNYWIAYKLRVGGLPDSLNPKFYEILKNNYSECAEGGDLYNKIYPIEDKYFNNMDMIHTLYRKYYDLKDNDDSACQKFYEKYEEYYNLAVNRCYSTEEKLCKPLERFVHFYKSYRPYKLHMCSRKGLPQLPNFVISIPSDGINFIDKIAYYLYQLSSKQTKETLPIISNAKYPNLVKLLSFNYNLLLYPNEQEKRDNMMNILYEFIKFCKDKNTISLLDSLIQSFFKGFYDQAKNRIPFLNSFVDEFFEYYYKYNKYEYEAIYNECSIKKSSSSYCTLYNKCYQQLGVDLYKIKDNIETHLKYKPTPAQELTQQLAQELTQPLAQELTQQLAQTFDSKNLRNKVSLHIEEDDNDSSHTTPINVGVGVGALFTLSFLYKFTPIGSWVNRKILGKGDSMYNYDEDISQDFLDHNSDFDNYIPQNERFNVAYNAA</sequence>
<proteinExistence type="predicted"/>
<dbReference type="AlphaFoldDB" id="A0A1A8X2X9"/>
<dbReference type="Proteomes" id="UP000078546">
    <property type="component" value="Unassembled WGS sequence"/>
</dbReference>
<evidence type="ECO:0000313" key="2">
    <source>
        <dbReference type="Proteomes" id="UP000078546"/>
    </source>
</evidence>
<accession>A0A1A8X2X9</accession>
<gene>
    <name evidence="1" type="ORF">POVCU1_053700</name>
</gene>
<reference evidence="2" key="1">
    <citation type="submission" date="2016-05" db="EMBL/GenBank/DDBJ databases">
        <authorList>
            <person name="Naeem Raeece"/>
        </authorList>
    </citation>
    <scope>NUCLEOTIDE SEQUENCE [LARGE SCALE GENOMIC DNA]</scope>
</reference>
<dbReference type="EMBL" id="FLQV01001389">
    <property type="protein sequence ID" value="SBS99587.1"/>
    <property type="molecule type" value="Genomic_DNA"/>
</dbReference>
<protein>
    <submittedName>
        <fullName evidence="1">PIR Superfamily Protein</fullName>
    </submittedName>
</protein>